<dbReference type="Gene3D" id="3.90.1300.10">
    <property type="entry name" value="Amidase signature (AS) domain"/>
    <property type="match status" value="1"/>
</dbReference>
<name>A0A7W6D7S1_9HYPH</name>
<keyword evidence="4" id="KW-1185">Reference proteome</keyword>
<dbReference type="InterPro" id="IPR053844">
    <property type="entry name" value="AH_C"/>
</dbReference>
<keyword evidence="3" id="KW-0378">Hydrolase</keyword>
<evidence type="ECO:0000259" key="2">
    <source>
        <dbReference type="Pfam" id="PF21986"/>
    </source>
</evidence>
<dbReference type="NCBIfam" id="TIGR02713">
    <property type="entry name" value="allophanate_hyd"/>
    <property type="match status" value="1"/>
</dbReference>
<gene>
    <name evidence="3" type="ORF">GGR24_003430</name>
</gene>
<feature type="domain" description="Amidase" evidence="1">
    <location>
        <begin position="46"/>
        <end position="438"/>
    </location>
</feature>
<sequence length="611" mass="62354">MTPSLSDLALDLSSLRSAYAQGASPEAVIDEVFARIDGCGDPGIFISLADRTAARAAAAALGAAPDGRPLWGVPFAVKDNIDVAGLPTTAACPAFAYQPEKSAVAVERLVAAGAIPVGKTNLDQFATGLVGLRTPYPAPLNAVSPDIVPGGSSSGSAVAVARGLVSFALGTDTAGSGRVPAGLNNIVGLKPTLGAVPTMGVVPACRTIDCVSVFALSVDDAYAVFSAASGFEPADPFSRDVRASTIAPAPGTFTIAVPDAASRRFGGDRGAEAAFDAAVADVAALGATVVELDFEPFFAVASLLYEGAFVAERYEAIRSFIEEQPEEMHPVTRAIIESARRFDAASAFGAQYRLAEMRRELSSVWTGVDAMLVPTFPRPRTVAEVTAEPVRLNSELGTYTNFVNLLDLCALAVPARPRPDGLPAGVTLIAPAGADARLAALGEKIHAMGGTPLGAIGRPPAPAPDRAGARAAAGEIELLVVGAHLSGMKLNSELTGCGARFLRACQTTPDYRLFALEGAIPRPGLLRVADGEGAAIATEVWALPPEGFGRFVAGIGAPLGIGVVRLADGSTPKGFLAEAEGVKGAREITDFGGWRAYMAEAAAPAPVAGAS</sequence>
<dbReference type="EC" id="3.5.1.54" evidence="3"/>
<dbReference type="SUPFAM" id="SSF75304">
    <property type="entry name" value="Amidase signature (AS) enzymes"/>
    <property type="match status" value="1"/>
</dbReference>
<dbReference type="PANTHER" id="PTHR11895:SF169">
    <property type="entry name" value="GLUTAMYL-TRNA(GLN) AMIDOTRANSFERASE"/>
    <property type="match status" value="1"/>
</dbReference>
<organism evidence="3 4">
    <name type="scientific">Hansschlegelia beijingensis</name>
    <dbReference type="NCBI Taxonomy" id="1133344"/>
    <lineage>
        <taxon>Bacteria</taxon>
        <taxon>Pseudomonadati</taxon>
        <taxon>Pseudomonadota</taxon>
        <taxon>Alphaproteobacteria</taxon>
        <taxon>Hyphomicrobiales</taxon>
        <taxon>Methylopilaceae</taxon>
        <taxon>Hansschlegelia</taxon>
    </lineage>
</organism>
<dbReference type="InterPro" id="IPR014085">
    <property type="entry name" value="Allophanate_hydrolase"/>
</dbReference>
<feature type="domain" description="Allophanate hydrolase C-terminal" evidence="2">
    <location>
        <begin position="476"/>
        <end position="599"/>
    </location>
</feature>
<proteinExistence type="predicted"/>
<dbReference type="Gene3D" id="1.20.58.1700">
    <property type="match status" value="1"/>
</dbReference>
<dbReference type="InterPro" id="IPR000120">
    <property type="entry name" value="Amidase"/>
</dbReference>
<dbReference type="InterPro" id="IPR023631">
    <property type="entry name" value="Amidase_dom"/>
</dbReference>
<dbReference type="GO" id="GO:0004039">
    <property type="term" value="F:allophanate hydrolase activity"/>
    <property type="evidence" value="ECO:0007669"/>
    <property type="project" value="UniProtKB-EC"/>
</dbReference>
<dbReference type="NCBIfam" id="NF006043">
    <property type="entry name" value="PRK08186.1"/>
    <property type="match status" value="1"/>
</dbReference>
<reference evidence="3 4" key="1">
    <citation type="submission" date="2020-08" db="EMBL/GenBank/DDBJ databases">
        <title>Genomic Encyclopedia of Type Strains, Phase IV (KMG-IV): sequencing the most valuable type-strain genomes for metagenomic binning, comparative biology and taxonomic classification.</title>
        <authorList>
            <person name="Goeker M."/>
        </authorList>
    </citation>
    <scope>NUCLEOTIDE SEQUENCE [LARGE SCALE GENOMIC DNA]</scope>
    <source>
        <strain evidence="3 4">DSM 25481</strain>
    </source>
</reference>
<evidence type="ECO:0000313" key="4">
    <source>
        <dbReference type="Proteomes" id="UP000528964"/>
    </source>
</evidence>
<comment type="caution">
    <text evidence="3">The sequence shown here is derived from an EMBL/GenBank/DDBJ whole genome shotgun (WGS) entry which is preliminary data.</text>
</comment>
<dbReference type="InterPro" id="IPR036928">
    <property type="entry name" value="AS_sf"/>
</dbReference>
<evidence type="ECO:0000313" key="3">
    <source>
        <dbReference type="EMBL" id="MBB3974743.1"/>
    </source>
</evidence>
<dbReference type="Pfam" id="PF21986">
    <property type="entry name" value="AH_C"/>
    <property type="match status" value="1"/>
</dbReference>
<dbReference type="EMBL" id="JACIDR010000007">
    <property type="protein sequence ID" value="MBB3974743.1"/>
    <property type="molecule type" value="Genomic_DNA"/>
</dbReference>
<dbReference type="Pfam" id="PF01425">
    <property type="entry name" value="Amidase"/>
    <property type="match status" value="1"/>
</dbReference>
<dbReference type="Gene3D" id="3.10.490.10">
    <property type="entry name" value="Gamma-glutamyl cyclotransferase-like"/>
    <property type="match status" value="1"/>
</dbReference>
<protein>
    <submittedName>
        <fullName evidence="3">Allophanate hydrolase</fullName>
        <ecNumber evidence="3">3.5.1.54</ecNumber>
    </submittedName>
</protein>
<dbReference type="AlphaFoldDB" id="A0A7W6D7S1"/>
<evidence type="ECO:0000259" key="1">
    <source>
        <dbReference type="Pfam" id="PF01425"/>
    </source>
</evidence>
<dbReference type="Proteomes" id="UP000528964">
    <property type="component" value="Unassembled WGS sequence"/>
</dbReference>
<dbReference type="RefSeq" id="WP_183396591.1">
    <property type="nucleotide sequence ID" value="NZ_JACIDR010000007.1"/>
</dbReference>
<accession>A0A7W6D7S1</accession>
<dbReference type="PANTHER" id="PTHR11895">
    <property type="entry name" value="TRANSAMIDASE"/>
    <property type="match status" value="1"/>
</dbReference>